<dbReference type="InterPro" id="IPR005119">
    <property type="entry name" value="LysR_subst-bd"/>
</dbReference>
<dbReference type="EMBL" id="CP006704">
    <property type="protein sequence ID" value="AIJ48192.1"/>
    <property type="molecule type" value="Genomic_DNA"/>
</dbReference>
<dbReference type="Gene3D" id="1.10.10.10">
    <property type="entry name" value="Winged helix-like DNA-binding domain superfamily/Winged helix DNA-binding domain"/>
    <property type="match status" value="1"/>
</dbReference>
<keyword evidence="5" id="KW-0472">Membrane</keyword>
<evidence type="ECO:0000256" key="3">
    <source>
        <dbReference type="ARBA" id="ARBA00023125"/>
    </source>
</evidence>
<gene>
    <name evidence="7" type="ORF">O987_20495</name>
</gene>
<evidence type="ECO:0000313" key="7">
    <source>
        <dbReference type="EMBL" id="AIJ48192.1"/>
    </source>
</evidence>
<dbReference type="Pfam" id="PF00126">
    <property type="entry name" value="HTH_1"/>
    <property type="match status" value="1"/>
</dbReference>
<keyword evidence="5" id="KW-0812">Transmembrane</keyword>
<dbReference type="KEGG" id="ctes:O987_20495"/>
<dbReference type="Proteomes" id="UP000028782">
    <property type="component" value="Chromosome"/>
</dbReference>
<dbReference type="GO" id="GO:0032993">
    <property type="term" value="C:protein-DNA complex"/>
    <property type="evidence" value="ECO:0007669"/>
    <property type="project" value="TreeGrafter"/>
</dbReference>
<dbReference type="InterPro" id="IPR036390">
    <property type="entry name" value="WH_DNA-bd_sf"/>
</dbReference>
<evidence type="ECO:0000256" key="4">
    <source>
        <dbReference type="ARBA" id="ARBA00023163"/>
    </source>
</evidence>
<evidence type="ECO:0000256" key="2">
    <source>
        <dbReference type="ARBA" id="ARBA00023015"/>
    </source>
</evidence>
<sequence>MELRHLRYFVAVAEQGNVSRAARKLFIAQPPLSQQLKQLEDEVGTQLFTRLPRGMQLTAAGESLLEDARVILARAEQAPLRARERERSSQTVLRLGLVPSALQSLLPGLLLAVAQAGCDVQIEAREMISSQQQRALRQGELELGFARPGHREADELELASIDDPYCLAVPASHPLAGGRGMLDLQAAVHQPFVGFTRYQDTDYFDRTVALCAEAGFTPLIRHEAGQLVNVLALVACGLGVAIVPASFAMFHREQIVFRPLRASRQASRLAVLASAEALRRNPMLDLVAQLAQSQLQALAAQLAQQGATVFRPRPV</sequence>
<dbReference type="SUPFAM" id="SSF46785">
    <property type="entry name" value="Winged helix' DNA-binding domain"/>
    <property type="match status" value="1"/>
</dbReference>
<dbReference type="GO" id="GO:0003677">
    <property type="term" value="F:DNA binding"/>
    <property type="evidence" value="ECO:0007669"/>
    <property type="project" value="UniProtKB-KW"/>
</dbReference>
<keyword evidence="3" id="KW-0238">DNA-binding</keyword>
<keyword evidence="4" id="KW-0804">Transcription</keyword>
<dbReference type="PANTHER" id="PTHR30346:SF28">
    <property type="entry name" value="HTH-TYPE TRANSCRIPTIONAL REGULATOR CYNR"/>
    <property type="match status" value="1"/>
</dbReference>
<evidence type="ECO:0000256" key="1">
    <source>
        <dbReference type="ARBA" id="ARBA00009437"/>
    </source>
</evidence>
<dbReference type="CDD" id="cd08414">
    <property type="entry name" value="PBP2_LTTR_aromatics_like"/>
    <property type="match status" value="1"/>
</dbReference>
<dbReference type="PROSITE" id="PS50931">
    <property type="entry name" value="HTH_LYSR"/>
    <property type="match status" value="1"/>
</dbReference>
<feature type="domain" description="HTH lysR-type" evidence="6">
    <location>
        <begin position="1"/>
        <end position="58"/>
    </location>
</feature>
<dbReference type="FunFam" id="1.10.10.10:FF:000001">
    <property type="entry name" value="LysR family transcriptional regulator"/>
    <property type="match status" value="1"/>
</dbReference>
<feature type="transmembrane region" description="Helical" evidence="5">
    <location>
        <begin position="227"/>
        <end position="250"/>
    </location>
</feature>
<organism evidence="7 8">
    <name type="scientific">Comamonas testosteroni TK102</name>
    <dbReference type="NCBI Taxonomy" id="1392005"/>
    <lineage>
        <taxon>Bacteria</taxon>
        <taxon>Pseudomonadati</taxon>
        <taxon>Pseudomonadota</taxon>
        <taxon>Betaproteobacteria</taxon>
        <taxon>Burkholderiales</taxon>
        <taxon>Comamonadaceae</taxon>
        <taxon>Comamonas</taxon>
    </lineage>
</organism>
<dbReference type="RefSeq" id="WP_043374261.1">
    <property type="nucleotide sequence ID" value="NZ_CP006704.1"/>
</dbReference>
<dbReference type="PANTHER" id="PTHR30346">
    <property type="entry name" value="TRANSCRIPTIONAL DUAL REGULATOR HCAR-RELATED"/>
    <property type="match status" value="1"/>
</dbReference>
<evidence type="ECO:0000259" key="6">
    <source>
        <dbReference type="PROSITE" id="PS50931"/>
    </source>
</evidence>
<keyword evidence="2" id="KW-0805">Transcription regulation</keyword>
<proteinExistence type="inferred from homology"/>
<keyword evidence="5" id="KW-1133">Transmembrane helix</keyword>
<evidence type="ECO:0000256" key="5">
    <source>
        <dbReference type="SAM" id="Phobius"/>
    </source>
</evidence>
<name>A0A076PXR3_COMTE</name>
<reference evidence="7 8" key="1">
    <citation type="journal article" date="2014" name="Genome Announc.">
        <title>Complete Genome Sequence of Polychlorinated Biphenyl Degrader Comamonas testosteroni TK102 (NBRC 109938).</title>
        <authorList>
            <person name="Fukuda K."/>
            <person name="Hosoyama A."/>
            <person name="Tsuchikane K."/>
            <person name="Ohji S."/>
            <person name="Yamazoe A."/>
            <person name="Fujita N."/>
            <person name="Shintani M."/>
            <person name="Kimbara K."/>
        </authorList>
    </citation>
    <scope>NUCLEOTIDE SEQUENCE [LARGE SCALE GENOMIC DNA]</scope>
    <source>
        <strain evidence="7">TK102</strain>
    </source>
</reference>
<comment type="similarity">
    <text evidence="1">Belongs to the LysR transcriptional regulatory family.</text>
</comment>
<dbReference type="Gene3D" id="3.40.190.10">
    <property type="entry name" value="Periplasmic binding protein-like II"/>
    <property type="match status" value="2"/>
</dbReference>
<dbReference type="PRINTS" id="PR00039">
    <property type="entry name" value="HTHLYSR"/>
</dbReference>
<dbReference type="InterPro" id="IPR036388">
    <property type="entry name" value="WH-like_DNA-bd_sf"/>
</dbReference>
<protein>
    <submittedName>
        <fullName evidence="7">LysR family transcriptional regulator</fullName>
    </submittedName>
</protein>
<dbReference type="Pfam" id="PF03466">
    <property type="entry name" value="LysR_substrate"/>
    <property type="match status" value="1"/>
</dbReference>
<dbReference type="GO" id="GO:0003700">
    <property type="term" value="F:DNA-binding transcription factor activity"/>
    <property type="evidence" value="ECO:0007669"/>
    <property type="project" value="InterPro"/>
</dbReference>
<evidence type="ECO:0000313" key="8">
    <source>
        <dbReference type="Proteomes" id="UP000028782"/>
    </source>
</evidence>
<dbReference type="HOGENOM" id="CLU_039613_6_4_4"/>
<dbReference type="InterPro" id="IPR000847">
    <property type="entry name" value="LysR_HTH_N"/>
</dbReference>
<dbReference type="AlphaFoldDB" id="A0A076PXR3"/>
<dbReference type="SUPFAM" id="SSF53850">
    <property type="entry name" value="Periplasmic binding protein-like II"/>
    <property type="match status" value="1"/>
</dbReference>
<accession>A0A076PXR3</accession>